<evidence type="ECO:0000259" key="1">
    <source>
        <dbReference type="Pfam" id="PF03968"/>
    </source>
</evidence>
<gene>
    <name evidence="2" type="ORF">SDC9_167394</name>
</gene>
<evidence type="ECO:0000313" key="2">
    <source>
        <dbReference type="EMBL" id="MPN20018.1"/>
    </source>
</evidence>
<dbReference type="EMBL" id="VSSQ01067672">
    <property type="protein sequence ID" value="MPN20018.1"/>
    <property type="molecule type" value="Genomic_DNA"/>
</dbReference>
<organism evidence="2">
    <name type="scientific">bioreactor metagenome</name>
    <dbReference type="NCBI Taxonomy" id="1076179"/>
    <lineage>
        <taxon>unclassified sequences</taxon>
        <taxon>metagenomes</taxon>
        <taxon>ecological metagenomes</taxon>
    </lineage>
</organism>
<comment type="caution">
    <text evidence="2">The sequence shown here is derived from an EMBL/GenBank/DDBJ whole genome shotgun (WGS) entry which is preliminary data.</text>
</comment>
<reference evidence="2" key="1">
    <citation type="submission" date="2019-08" db="EMBL/GenBank/DDBJ databases">
        <authorList>
            <person name="Kucharzyk K."/>
            <person name="Murdoch R.W."/>
            <person name="Higgins S."/>
            <person name="Loffler F."/>
        </authorList>
    </citation>
    <scope>NUCLEOTIDE SEQUENCE</scope>
</reference>
<protein>
    <recommendedName>
        <fullName evidence="1">Organic solvent tolerance-like N-terminal domain-containing protein</fullName>
    </recommendedName>
</protein>
<dbReference type="AlphaFoldDB" id="A0A645FZM8"/>
<accession>A0A645FZM8</accession>
<dbReference type="Gene3D" id="2.60.450.10">
    <property type="entry name" value="Lipopolysaccharide (LPS) transport protein A like domain"/>
    <property type="match status" value="1"/>
</dbReference>
<sequence length="123" mass="13495">MYARDLAPGEVVAAAVAENPEDREFPQRVPLTAGKELVKIVAENEVVLDNTDPQNGRQRAGGTKAVYEVQKRSVVLTGEKPKQAYVIRYVEKQKVSGDTIVYELNTGDYQITGGVTQAPYRGD</sequence>
<dbReference type="Pfam" id="PF03968">
    <property type="entry name" value="LptD_N"/>
    <property type="match status" value="1"/>
</dbReference>
<dbReference type="InterPro" id="IPR005653">
    <property type="entry name" value="OstA-like_N"/>
</dbReference>
<name>A0A645FZM8_9ZZZZ</name>
<feature type="domain" description="Organic solvent tolerance-like N-terminal" evidence="1">
    <location>
        <begin position="35"/>
        <end position="107"/>
    </location>
</feature>
<proteinExistence type="predicted"/>